<name>A0A8J3PFB3_9ACTN</name>
<dbReference type="Pfam" id="PF09851">
    <property type="entry name" value="SHOCT"/>
    <property type="match status" value="2"/>
</dbReference>
<dbReference type="AlphaFoldDB" id="A0A8J3PFB3"/>
<keyword evidence="1" id="KW-0472">Membrane</keyword>
<protein>
    <recommendedName>
        <fullName evidence="2">SHOCT domain-containing protein</fullName>
    </recommendedName>
</protein>
<evidence type="ECO:0000259" key="2">
    <source>
        <dbReference type="Pfam" id="PF09851"/>
    </source>
</evidence>
<evidence type="ECO:0000313" key="3">
    <source>
        <dbReference type="EMBL" id="GIG15047.1"/>
    </source>
</evidence>
<feature type="domain" description="SHOCT" evidence="2">
    <location>
        <begin position="176"/>
        <end position="201"/>
    </location>
</feature>
<gene>
    <name evidence="3" type="ORF">Cme02nite_33790</name>
</gene>
<keyword evidence="4" id="KW-1185">Reference proteome</keyword>
<keyword evidence="1" id="KW-1133">Transmembrane helix</keyword>
<keyword evidence="1" id="KW-0812">Transmembrane</keyword>
<dbReference type="EMBL" id="BONJ01000019">
    <property type="protein sequence ID" value="GIG15047.1"/>
    <property type="molecule type" value="Genomic_DNA"/>
</dbReference>
<feature type="transmembrane region" description="Helical" evidence="1">
    <location>
        <begin position="128"/>
        <end position="152"/>
    </location>
</feature>
<sequence length="241" mass="25773">MRVCDRRSRVLSGALMKSLVREGTSLVVGLVGIVLLGLGLNQVLDIGSCASGGPYVIARPCPEGHDSLFWLSFVGALMWIAAIIASKRNFVGPGAGQILWTVGFAGGGIALLLKVLNQESMPPDARLGASIVAAVNIPMGLVVGIIGIVQLVRQRRKGHLRRRDAPAPAAPDTWSRMKTLNALRSTGALTRAEFDLLKADLADPAPAIDRVALIRQLADRRTAGELSTAEFENRKRDVLQR</sequence>
<organism evidence="3 4">
    <name type="scientific">Catellatospora methionotrophica</name>
    <dbReference type="NCBI Taxonomy" id="121620"/>
    <lineage>
        <taxon>Bacteria</taxon>
        <taxon>Bacillati</taxon>
        <taxon>Actinomycetota</taxon>
        <taxon>Actinomycetes</taxon>
        <taxon>Micromonosporales</taxon>
        <taxon>Micromonosporaceae</taxon>
        <taxon>Catellatospora</taxon>
    </lineage>
</organism>
<evidence type="ECO:0000313" key="4">
    <source>
        <dbReference type="Proteomes" id="UP000660339"/>
    </source>
</evidence>
<accession>A0A8J3PFB3</accession>
<reference evidence="3" key="1">
    <citation type="submission" date="2021-01" db="EMBL/GenBank/DDBJ databases">
        <title>Whole genome shotgun sequence of Catellatospora methionotrophica NBRC 14553.</title>
        <authorList>
            <person name="Komaki H."/>
            <person name="Tamura T."/>
        </authorList>
    </citation>
    <scope>NUCLEOTIDE SEQUENCE</scope>
    <source>
        <strain evidence="3">NBRC 14553</strain>
    </source>
</reference>
<feature type="domain" description="SHOCT" evidence="2">
    <location>
        <begin position="214"/>
        <end position="239"/>
    </location>
</feature>
<comment type="caution">
    <text evidence="3">The sequence shown here is derived from an EMBL/GenBank/DDBJ whole genome shotgun (WGS) entry which is preliminary data.</text>
</comment>
<dbReference type="InterPro" id="IPR018649">
    <property type="entry name" value="SHOCT"/>
</dbReference>
<proteinExistence type="predicted"/>
<feature type="transmembrane region" description="Helical" evidence="1">
    <location>
        <begin position="98"/>
        <end position="116"/>
    </location>
</feature>
<dbReference type="Proteomes" id="UP000660339">
    <property type="component" value="Unassembled WGS sequence"/>
</dbReference>
<evidence type="ECO:0000256" key="1">
    <source>
        <dbReference type="SAM" id="Phobius"/>
    </source>
</evidence>
<feature type="transmembrane region" description="Helical" evidence="1">
    <location>
        <begin position="68"/>
        <end position="86"/>
    </location>
</feature>